<feature type="compositionally biased region" description="Low complexity" evidence="1">
    <location>
        <begin position="130"/>
        <end position="169"/>
    </location>
</feature>
<name>G0RZA1_CHATD</name>
<protein>
    <submittedName>
        <fullName evidence="2">Putative nicotinamide riboside protein</fullName>
    </submittedName>
</protein>
<organism evidence="3">
    <name type="scientific">Chaetomium thermophilum (strain DSM 1495 / CBS 144.50 / IMI 039719)</name>
    <name type="common">Thermochaetoides thermophila</name>
    <dbReference type="NCBI Taxonomy" id="759272"/>
    <lineage>
        <taxon>Eukaryota</taxon>
        <taxon>Fungi</taxon>
        <taxon>Dikarya</taxon>
        <taxon>Ascomycota</taxon>
        <taxon>Pezizomycotina</taxon>
        <taxon>Sordariomycetes</taxon>
        <taxon>Sordariomycetidae</taxon>
        <taxon>Sordariales</taxon>
        <taxon>Chaetomiaceae</taxon>
        <taxon>Thermochaetoides</taxon>
    </lineage>
</organism>
<evidence type="ECO:0000256" key="1">
    <source>
        <dbReference type="SAM" id="MobiDB-lite"/>
    </source>
</evidence>
<dbReference type="OMA" id="RPVHDQI"/>
<dbReference type="GeneID" id="18254261"/>
<feature type="region of interest" description="Disordered" evidence="1">
    <location>
        <begin position="86"/>
        <end position="116"/>
    </location>
</feature>
<dbReference type="RefSeq" id="XP_006690771.1">
    <property type="nucleotide sequence ID" value="XM_006690708.1"/>
</dbReference>
<dbReference type="Proteomes" id="UP000008066">
    <property type="component" value="Unassembled WGS sequence"/>
</dbReference>
<dbReference type="AlphaFoldDB" id="G0RZA1"/>
<feature type="compositionally biased region" description="Low complexity" evidence="1">
    <location>
        <begin position="88"/>
        <end position="113"/>
    </location>
</feature>
<dbReference type="CDD" id="cd02024">
    <property type="entry name" value="NRK1"/>
    <property type="match status" value="1"/>
</dbReference>
<dbReference type="HOGENOM" id="CLU_058668_1_0_1"/>
<evidence type="ECO:0000313" key="2">
    <source>
        <dbReference type="EMBL" id="EGS23529.1"/>
    </source>
</evidence>
<dbReference type="eggNOG" id="KOG3308">
    <property type="taxonomic scope" value="Eukaryota"/>
</dbReference>
<dbReference type="InterPro" id="IPR027417">
    <property type="entry name" value="P-loop_NTPase"/>
</dbReference>
<dbReference type="EMBL" id="GL988032">
    <property type="protein sequence ID" value="EGS23529.1"/>
    <property type="molecule type" value="Genomic_DNA"/>
</dbReference>
<dbReference type="Gene3D" id="3.40.50.300">
    <property type="entry name" value="P-loop containing nucleotide triphosphate hydrolases"/>
    <property type="match status" value="2"/>
</dbReference>
<accession>G0RZA1</accession>
<gene>
    <name evidence="2" type="ORF">CTHT_0002230</name>
</gene>
<dbReference type="SUPFAM" id="SSF52540">
    <property type="entry name" value="P-loop containing nucleoside triphosphate hydrolases"/>
    <property type="match status" value="1"/>
</dbReference>
<dbReference type="OrthoDB" id="10041966at2759"/>
<dbReference type="KEGG" id="cthr:CTHT_0002230"/>
<keyword evidence="3" id="KW-1185">Reference proteome</keyword>
<evidence type="ECO:0000313" key="3">
    <source>
        <dbReference type="Proteomes" id="UP000008066"/>
    </source>
</evidence>
<reference evidence="2 3" key="1">
    <citation type="journal article" date="2011" name="Cell">
        <title>Insight into structure and assembly of the nuclear pore complex by utilizing the genome of a eukaryotic thermophile.</title>
        <authorList>
            <person name="Amlacher S."/>
            <person name="Sarges P."/>
            <person name="Flemming D."/>
            <person name="van Noort V."/>
            <person name="Kunze R."/>
            <person name="Devos D.P."/>
            <person name="Arumugam M."/>
            <person name="Bork P."/>
            <person name="Hurt E."/>
        </authorList>
    </citation>
    <scope>NUCLEOTIDE SEQUENCE [LARGE SCALE GENOMIC DNA]</scope>
    <source>
        <strain evidence="3">DSM 1495 / CBS 144.50 / IMI 039719</strain>
    </source>
</reference>
<dbReference type="STRING" id="759272.G0RZA1"/>
<dbReference type="PRINTS" id="PR00988">
    <property type="entry name" value="URIDINKINASE"/>
</dbReference>
<proteinExistence type="predicted"/>
<dbReference type="PANTHER" id="PTHR10285">
    <property type="entry name" value="URIDINE KINASE"/>
    <property type="match status" value="1"/>
</dbReference>
<feature type="region of interest" description="Disordered" evidence="1">
    <location>
        <begin position="130"/>
        <end position="194"/>
    </location>
</feature>
<sequence>MTASDSDSPQRAIVIAISGCSSSGKTTLARLLRDLLPETFIIHEDDFYKPEAELPIKDGLVDWDCPEAIAFDDLERALRHVREKGTYPVSGAGDVPPSPSSSSLAPSRPVPLSRRSDHGCVLPLPHPISVTSSSSSSSFNSIASTSVSSTHIPSSSTSTTVNSSLTIPPTLSPPGQQPFLDSKEDLNSVGPSPVTPDQIACCRAKINEWLSPGHPGSLIFGSPSSPDDSNPTNTKPRIRLCILDGFLLYTPTTTPPPSESFFPLSKIQPLLDIKLFLTVSKSSATRRREARDGYVTLEGFWKDPPGYVEKIVWPNYVEAHKWMFEGGDVERGVVNTEVADREGVRVMDTQGRGDVEFGEVLKWAVGEVMGEVERLCLGDGK</sequence>